<dbReference type="EMBL" id="JAVHJL010000013">
    <property type="protein sequence ID" value="KAK6495168.1"/>
    <property type="molecule type" value="Genomic_DNA"/>
</dbReference>
<dbReference type="AlphaFoldDB" id="A0AAV9VRC9"/>
<protein>
    <recommendedName>
        <fullName evidence="3">F-box domain-containing protein</fullName>
    </recommendedName>
</protein>
<name>A0AAV9VRC9_9PEZI</name>
<evidence type="ECO:0000313" key="2">
    <source>
        <dbReference type="Proteomes" id="UP001370758"/>
    </source>
</evidence>
<keyword evidence="2" id="KW-1185">Reference proteome</keyword>
<accession>A0AAV9VRC9</accession>
<organism evidence="1 2">
    <name type="scientific">Arthrobotrys musiformis</name>
    <dbReference type="NCBI Taxonomy" id="47236"/>
    <lineage>
        <taxon>Eukaryota</taxon>
        <taxon>Fungi</taxon>
        <taxon>Dikarya</taxon>
        <taxon>Ascomycota</taxon>
        <taxon>Pezizomycotina</taxon>
        <taxon>Orbiliomycetes</taxon>
        <taxon>Orbiliales</taxon>
        <taxon>Orbiliaceae</taxon>
        <taxon>Arthrobotrys</taxon>
    </lineage>
</organism>
<evidence type="ECO:0008006" key="3">
    <source>
        <dbReference type="Google" id="ProtNLM"/>
    </source>
</evidence>
<reference evidence="1 2" key="1">
    <citation type="submission" date="2023-08" db="EMBL/GenBank/DDBJ databases">
        <authorList>
            <person name="Palmer J.M."/>
        </authorList>
    </citation>
    <scope>NUCLEOTIDE SEQUENCE [LARGE SCALE GENOMIC DNA]</scope>
    <source>
        <strain evidence="1 2">TWF481</strain>
    </source>
</reference>
<gene>
    <name evidence="1" type="ORF">TWF481_003196</name>
</gene>
<comment type="caution">
    <text evidence="1">The sequence shown here is derived from an EMBL/GenBank/DDBJ whole genome shotgun (WGS) entry which is preliminary data.</text>
</comment>
<dbReference type="Proteomes" id="UP001370758">
    <property type="component" value="Unassembled WGS sequence"/>
</dbReference>
<sequence length="649" mass="74397">MSDATNTTNLASLTGLAQRVPGLFDGILDCLYHKDVASLLQTCKAIYPACYRRIWSTLTFGYVEESGSSSFANKTEEDRNQPWYPAHDIERRVFHGSQSHIWNWELSDLGLEHTRTILLAPSVFKEYVSGARGMCDHIENVFLSDKLNLKRLIIMMEVESPRLNTKSNPCLFLILRDLRDYIKSRPPRSLSVEIQIEGLNVNLMSKYFCLSTVTEFTLSVDYGTWSYAVFILLHPIQAKAEELSTVLADMVNLRKFFWDASPYEFQRRPTLSQLSPQVEKLQAVFSSLSHLRSFIINGFIFHPLFFLRPPEGLTEFRVLSPMVDEWWAKFAEYPFPNVDSIFIHSRPKVNSWLEDLGEYNMTSSLALESVSVRGLRKFKIFGQGHIPVDLEDCIIRNNPQLDEDSLRHVWWRRGAVHALKCSQIADRRALAAAKALWTTIPTRPTSDGGSVVGTTELSEYLKSHAAQEYPRLFASDCYKSEPTTETETVWREIASSAALEFIIRAELCTRIISEQYMHKFPDAESASQLKSQFFLDSLEMLLKFSHEEMWGLTELGIRELGHKSLVRMQDQIKKAGLRWADTFAASLRKGEEIDIDATVREWTPKLVEMYEEEAKDDVPTPYAERRAPAHYKRIPLADLVSLFSGWPSK</sequence>
<evidence type="ECO:0000313" key="1">
    <source>
        <dbReference type="EMBL" id="KAK6495168.1"/>
    </source>
</evidence>
<proteinExistence type="predicted"/>